<dbReference type="Proteomes" id="UP000886886">
    <property type="component" value="Unassembled WGS sequence"/>
</dbReference>
<dbReference type="Gene3D" id="1.10.10.60">
    <property type="entry name" value="Homeodomain-like"/>
    <property type="match status" value="1"/>
</dbReference>
<reference evidence="5" key="1">
    <citation type="submission" date="2020-10" db="EMBL/GenBank/DDBJ databases">
        <authorList>
            <person name="Gilroy R."/>
        </authorList>
    </citation>
    <scope>NUCLEOTIDE SEQUENCE</scope>
    <source>
        <strain evidence="5">ChiSjej3B21-11622</strain>
    </source>
</reference>
<dbReference type="GO" id="GO:0003700">
    <property type="term" value="F:DNA-binding transcription factor activity"/>
    <property type="evidence" value="ECO:0007669"/>
    <property type="project" value="InterPro"/>
</dbReference>
<dbReference type="InterPro" id="IPR009057">
    <property type="entry name" value="Homeodomain-like_sf"/>
</dbReference>
<dbReference type="InterPro" id="IPR020449">
    <property type="entry name" value="Tscrpt_reg_AraC-type_HTH"/>
</dbReference>
<keyword evidence="1" id="KW-0805">Transcription regulation</keyword>
<protein>
    <submittedName>
        <fullName evidence="5">Helix-turn-helix transcriptional regulator</fullName>
    </submittedName>
</protein>
<gene>
    <name evidence="5" type="ORF">IAB26_01005</name>
</gene>
<dbReference type="EMBL" id="DVFT01000014">
    <property type="protein sequence ID" value="HIQ95117.1"/>
    <property type="molecule type" value="Genomic_DNA"/>
</dbReference>
<evidence type="ECO:0000313" key="5">
    <source>
        <dbReference type="EMBL" id="HIQ95117.1"/>
    </source>
</evidence>
<dbReference type="GO" id="GO:0043565">
    <property type="term" value="F:sequence-specific DNA binding"/>
    <property type="evidence" value="ECO:0007669"/>
    <property type="project" value="InterPro"/>
</dbReference>
<feature type="domain" description="HTH araC/xylS-type" evidence="4">
    <location>
        <begin position="149"/>
        <end position="254"/>
    </location>
</feature>
<dbReference type="Pfam" id="PF12833">
    <property type="entry name" value="HTH_18"/>
    <property type="match status" value="1"/>
</dbReference>
<dbReference type="PRINTS" id="PR00032">
    <property type="entry name" value="HTHARAC"/>
</dbReference>
<dbReference type="SMART" id="SM00342">
    <property type="entry name" value="HTH_ARAC"/>
    <property type="match status" value="1"/>
</dbReference>
<dbReference type="InterPro" id="IPR046532">
    <property type="entry name" value="DUF6597"/>
</dbReference>
<reference evidence="5" key="2">
    <citation type="journal article" date="2021" name="PeerJ">
        <title>Extensive microbial diversity within the chicken gut microbiome revealed by metagenomics and culture.</title>
        <authorList>
            <person name="Gilroy R."/>
            <person name="Ravi A."/>
            <person name="Getino M."/>
            <person name="Pursley I."/>
            <person name="Horton D.L."/>
            <person name="Alikhan N.F."/>
            <person name="Baker D."/>
            <person name="Gharbi K."/>
            <person name="Hall N."/>
            <person name="Watson M."/>
            <person name="Adriaenssens E.M."/>
            <person name="Foster-Nyarko E."/>
            <person name="Jarju S."/>
            <person name="Secka A."/>
            <person name="Antonio M."/>
            <person name="Oren A."/>
            <person name="Chaudhuri R.R."/>
            <person name="La Ragione R."/>
            <person name="Hildebrand F."/>
            <person name="Pallen M.J."/>
        </authorList>
    </citation>
    <scope>NUCLEOTIDE SEQUENCE</scope>
    <source>
        <strain evidence="5">ChiSjej3B21-11622</strain>
    </source>
</reference>
<evidence type="ECO:0000256" key="1">
    <source>
        <dbReference type="ARBA" id="ARBA00023015"/>
    </source>
</evidence>
<dbReference type="InterPro" id="IPR018060">
    <property type="entry name" value="HTH_AraC"/>
</dbReference>
<comment type="caution">
    <text evidence="5">The sequence shown here is derived from an EMBL/GenBank/DDBJ whole genome shotgun (WGS) entry which is preliminary data.</text>
</comment>
<evidence type="ECO:0000313" key="6">
    <source>
        <dbReference type="Proteomes" id="UP000886886"/>
    </source>
</evidence>
<evidence type="ECO:0000259" key="4">
    <source>
        <dbReference type="PROSITE" id="PS01124"/>
    </source>
</evidence>
<proteinExistence type="predicted"/>
<dbReference type="SUPFAM" id="SSF46689">
    <property type="entry name" value="Homeodomain-like"/>
    <property type="match status" value="1"/>
</dbReference>
<keyword evidence="2" id="KW-0238">DNA-binding</keyword>
<dbReference type="InterPro" id="IPR050204">
    <property type="entry name" value="AraC_XylS_family_regulators"/>
</dbReference>
<accession>A0A9D0ZSF7</accession>
<keyword evidence="3" id="KW-0804">Transcription</keyword>
<sequence length="267" mass="30669">MTPKQPFFVTSSEVYSKYIMNQLGIVHFYQCRTGDQPCFAVPDGCVDMVFCCDEDHPYAKLCGTVMTAKTGLTKANTRYFGVRFLPGYNPILRDCGVMSELVDNRMELELFIRDKEMMEEIFSAADFQEQIRIFLHAYKGWYADECPAESASLLVRHSMNLLIRSGGCMTVEQLAEDAGYTVRYLNKVFRRETGLSPKQLAKIIRFQKAVSVLNEPNGRILTDITAELGYFDQSHFVRDFKEYTGFTPGKYQAYLETQDYCHKLNII</sequence>
<evidence type="ECO:0000256" key="3">
    <source>
        <dbReference type="ARBA" id="ARBA00023163"/>
    </source>
</evidence>
<dbReference type="AlphaFoldDB" id="A0A9D0ZSF7"/>
<dbReference type="Pfam" id="PF20240">
    <property type="entry name" value="DUF6597"/>
    <property type="match status" value="1"/>
</dbReference>
<evidence type="ECO:0000256" key="2">
    <source>
        <dbReference type="ARBA" id="ARBA00023125"/>
    </source>
</evidence>
<dbReference type="PROSITE" id="PS01124">
    <property type="entry name" value="HTH_ARAC_FAMILY_2"/>
    <property type="match status" value="1"/>
</dbReference>
<dbReference type="PANTHER" id="PTHR46796">
    <property type="entry name" value="HTH-TYPE TRANSCRIPTIONAL ACTIVATOR RHAS-RELATED"/>
    <property type="match status" value="1"/>
</dbReference>
<name>A0A9D0ZSF7_9FIRM</name>
<organism evidence="5 6">
    <name type="scientific">Candidatus Limivivens merdigallinarum</name>
    <dbReference type="NCBI Taxonomy" id="2840859"/>
    <lineage>
        <taxon>Bacteria</taxon>
        <taxon>Bacillati</taxon>
        <taxon>Bacillota</taxon>
        <taxon>Clostridia</taxon>
        <taxon>Lachnospirales</taxon>
        <taxon>Lachnospiraceae</taxon>
        <taxon>Lachnospiraceae incertae sedis</taxon>
        <taxon>Candidatus Limivivens</taxon>
    </lineage>
</organism>